<evidence type="ECO:0000313" key="15">
    <source>
        <dbReference type="Ensembl" id="ENSCCNP00000006787.1"/>
    </source>
</evidence>
<evidence type="ECO:0000256" key="8">
    <source>
        <dbReference type="ARBA" id="ARBA00023040"/>
    </source>
</evidence>
<keyword evidence="10 12" id="KW-0675">Receptor</keyword>
<evidence type="ECO:0000256" key="11">
    <source>
        <dbReference type="ARBA" id="ARBA00023224"/>
    </source>
</evidence>
<feature type="transmembrane region" description="Helical" evidence="13">
    <location>
        <begin position="270"/>
        <end position="288"/>
    </location>
</feature>
<comment type="function">
    <text evidence="1">Odorant receptor.</text>
</comment>
<dbReference type="Pfam" id="PF13853">
    <property type="entry name" value="7tm_4"/>
    <property type="match status" value="1"/>
</dbReference>
<dbReference type="PROSITE" id="PS50262">
    <property type="entry name" value="G_PROTEIN_RECEP_F1_2"/>
    <property type="match status" value="1"/>
</dbReference>
<evidence type="ECO:0000256" key="2">
    <source>
        <dbReference type="ARBA" id="ARBA00004651"/>
    </source>
</evidence>
<dbReference type="PRINTS" id="PR00237">
    <property type="entry name" value="GPCRRHODOPSN"/>
</dbReference>
<evidence type="ECO:0000256" key="1">
    <source>
        <dbReference type="ARBA" id="ARBA00002936"/>
    </source>
</evidence>
<comment type="similarity">
    <text evidence="12">Belongs to the G-protein coupled receptor 1 family.</text>
</comment>
<evidence type="ECO:0000256" key="12">
    <source>
        <dbReference type="RuleBase" id="RU000688"/>
    </source>
</evidence>
<feature type="domain" description="G-protein coupled receptors family 1 profile" evidence="14">
    <location>
        <begin position="39"/>
        <end position="288"/>
    </location>
</feature>
<dbReference type="GO" id="GO:0004930">
    <property type="term" value="F:G protein-coupled receptor activity"/>
    <property type="evidence" value="ECO:0007669"/>
    <property type="project" value="UniProtKB-KW"/>
</dbReference>
<evidence type="ECO:0000256" key="9">
    <source>
        <dbReference type="ARBA" id="ARBA00023136"/>
    </source>
</evidence>
<evidence type="ECO:0000256" key="13">
    <source>
        <dbReference type="RuleBase" id="RU363047"/>
    </source>
</evidence>
<feature type="transmembrane region" description="Helical" evidence="13">
    <location>
        <begin position="89"/>
        <end position="115"/>
    </location>
</feature>
<dbReference type="GO" id="GO:0004984">
    <property type="term" value="F:olfactory receptor activity"/>
    <property type="evidence" value="ECO:0007669"/>
    <property type="project" value="InterPro"/>
</dbReference>
<keyword evidence="6 13" id="KW-0552">Olfaction</keyword>
<name>A0A8C0WA36_CASCN</name>
<protein>
    <recommendedName>
        <fullName evidence="13">Olfactory receptor</fullName>
    </recommendedName>
</protein>
<dbReference type="GO" id="GO:0005886">
    <property type="term" value="C:plasma membrane"/>
    <property type="evidence" value="ECO:0007669"/>
    <property type="project" value="UniProtKB-SubCell"/>
</dbReference>
<keyword evidence="4 13" id="KW-0716">Sensory transduction</keyword>
<dbReference type="Gene3D" id="1.20.1070.10">
    <property type="entry name" value="Rhodopsin 7-helix transmembrane proteins"/>
    <property type="match status" value="1"/>
</dbReference>
<dbReference type="PANTHER" id="PTHR26452">
    <property type="entry name" value="OLFACTORY RECEPTOR"/>
    <property type="match status" value="1"/>
</dbReference>
<keyword evidence="5 12" id="KW-0812">Transmembrane</keyword>
<dbReference type="InterPro" id="IPR000276">
    <property type="entry name" value="GPCR_Rhodpsn"/>
</dbReference>
<dbReference type="PRINTS" id="PR00245">
    <property type="entry name" value="OLFACTORYR"/>
</dbReference>
<dbReference type="PROSITE" id="PS00237">
    <property type="entry name" value="G_PROTEIN_RECEP_F1_1"/>
    <property type="match status" value="1"/>
</dbReference>
<reference evidence="15" key="1">
    <citation type="submission" date="2023-09" db="UniProtKB">
        <authorList>
            <consortium name="Ensembl"/>
        </authorList>
    </citation>
    <scope>IDENTIFICATION</scope>
</reference>
<evidence type="ECO:0000256" key="7">
    <source>
        <dbReference type="ARBA" id="ARBA00022989"/>
    </source>
</evidence>
<sequence length="316" mass="35506">LSNMINITEFLLMGFPGNQVQQRLCAMLFLLIYLAALIANLLVITITTIDQHLQSPMFFFLKNLSLIDICYISVTIPKSIVNSLTGSHYISLLGCVSQIFLFIFFAGTEFALLLVMSYDRYVAICHPLHYETILNRGSCVQMMTAAWLSGCAYGSLHAAGIFSFYFCGSRIVHQFFCDVPSLLLLICSGEQTLEYAFIIASFAFSFVCFLFMIVSYVYIFSAVLRIPSAQGKLKTFSTCIPHLLVVTLFLFSGSVTYFGTTHILASSQNLFMSLLYSILPPSINPLIYSLRNKDLRAALCKILHVYIIQKNSMRNE</sequence>
<dbReference type="InterPro" id="IPR017452">
    <property type="entry name" value="GPCR_Rhodpsn_7TM"/>
</dbReference>
<evidence type="ECO:0000256" key="5">
    <source>
        <dbReference type="ARBA" id="ARBA00022692"/>
    </source>
</evidence>
<evidence type="ECO:0000256" key="6">
    <source>
        <dbReference type="ARBA" id="ARBA00022725"/>
    </source>
</evidence>
<evidence type="ECO:0000256" key="10">
    <source>
        <dbReference type="ARBA" id="ARBA00023170"/>
    </source>
</evidence>
<feature type="transmembrane region" description="Helical" evidence="13">
    <location>
        <begin position="145"/>
        <end position="166"/>
    </location>
</feature>
<evidence type="ECO:0000256" key="4">
    <source>
        <dbReference type="ARBA" id="ARBA00022606"/>
    </source>
</evidence>
<dbReference type="FunFam" id="1.20.1070.10:FF:000037">
    <property type="entry name" value="Olfactory receptor"/>
    <property type="match status" value="1"/>
</dbReference>
<gene>
    <name evidence="15" type="primary">LOC109677622</name>
</gene>
<proteinExistence type="inferred from homology"/>
<comment type="subcellular location">
    <subcellularLocation>
        <location evidence="2 13">Cell membrane</location>
        <topology evidence="2 13">Multi-pass membrane protein</topology>
    </subcellularLocation>
</comment>
<dbReference type="InterPro" id="IPR050516">
    <property type="entry name" value="Olfactory_GPCR"/>
</dbReference>
<dbReference type="InterPro" id="IPR000725">
    <property type="entry name" value="Olfact_rcpt"/>
</dbReference>
<evidence type="ECO:0000259" key="14">
    <source>
        <dbReference type="PROSITE" id="PS50262"/>
    </source>
</evidence>
<feature type="transmembrane region" description="Helical" evidence="13">
    <location>
        <begin position="240"/>
        <end position="258"/>
    </location>
</feature>
<dbReference type="Ensembl" id="ENSCCNT00000008962.1">
    <property type="protein sequence ID" value="ENSCCNP00000006787.1"/>
    <property type="gene ID" value="ENSCCNG00000007225.1"/>
</dbReference>
<feature type="transmembrane region" description="Helical" evidence="13">
    <location>
        <begin position="20"/>
        <end position="46"/>
    </location>
</feature>
<keyword evidence="9 13" id="KW-0472">Membrane</keyword>
<keyword evidence="7 13" id="KW-1133">Transmembrane helix</keyword>
<dbReference type="SUPFAM" id="SSF81321">
    <property type="entry name" value="Family A G protein-coupled receptor-like"/>
    <property type="match status" value="1"/>
</dbReference>
<feature type="transmembrane region" description="Helical" evidence="13">
    <location>
        <begin position="195"/>
        <end position="219"/>
    </location>
</feature>
<dbReference type="CDD" id="cd15227">
    <property type="entry name" value="7tmA_OR14-like"/>
    <property type="match status" value="1"/>
</dbReference>
<keyword evidence="3 13" id="KW-1003">Cell membrane</keyword>
<keyword evidence="8 12" id="KW-0297">G-protein coupled receptor</keyword>
<accession>A0A8C0WA36</accession>
<organism evidence="15">
    <name type="scientific">Castor canadensis</name>
    <name type="common">American beaver</name>
    <dbReference type="NCBI Taxonomy" id="51338"/>
    <lineage>
        <taxon>Eukaryota</taxon>
        <taxon>Metazoa</taxon>
        <taxon>Chordata</taxon>
        <taxon>Craniata</taxon>
        <taxon>Vertebrata</taxon>
        <taxon>Euteleostomi</taxon>
        <taxon>Mammalia</taxon>
        <taxon>Eutheria</taxon>
        <taxon>Euarchontoglires</taxon>
        <taxon>Glires</taxon>
        <taxon>Rodentia</taxon>
        <taxon>Castorimorpha</taxon>
        <taxon>Castoridae</taxon>
        <taxon>Castor</taxon>
    </lineage>
</organism>
<evidence type="ECO:0000256" key="3">
    <source>
        <dbReference type="ARBA" id="ARBA00022475"/>
    </source>
</evidence>
<keyword evidence="11 12" id="KW-0807">Transducer</keyword>
<dbReference type="AlphaFoldDB" id="A0A8C0WA36"/>